<dbReference type="PANTHER" id="PTHR43685:SF11">
    <property type="entry name" value="GLYCOSYLTRANSFERASE TAGX-RELATED"/>
    <property type="match status" value="1"/>
</dbReference>
<dbReference type="InterPro" id="IPR050834">
    <property type="entry name" value="Glycosyltransf_2"/>
</dbReference>
<dbReference type="RefSeq" id="WP_285673981.1">
    <property type="nucleotide sequence ID" value="NZ_BSYI01000044.1"/>
</dbReference>
<proteinExistence type="predicted"/>
<evidence type="ECO:0000313" key="2">
    <source>
        <dbReference type="EMBL" id="GMG84841.1"/>
    </source>
</evidence>
<reference evidence="2 3" key="1">
    <citation type="submission" date="2023-04" db="EMBL/GenBank/DDBJ databases">
        <title>Marinoamorphus aggregata gen. nov., sp. Nov., isolate from tissue of brittle star Ophioplocus japonicus.</title>
        <authorList>
            <person name="Kawano K."/>
            <person name="Sawayama S."/>
            <person name="Nakagawa S."/>
        </authorList>
    </citation>
    <scope>NUCLEOTIDE SEQUENCE [LARGE SCALE GENOMIC DNA]</scope>
    <source>
        <strain evidence="2 3">NKW23</strain>
    </source>
</reference>
<evidence type="ECO:0000313" key="3">
    <source>
        <dbReference type="Proteomes" id="UP001239909"/>
    </source>
</evidence>
<dbReference type="Gene3D" id="3.90.550.10">
    <property type="entry name" value="Spore Coat Polysaccharide Biosynthesis Protein SpsA, Chain A"/>
    <property type="match status" value="1"/>
</dbReference>
<protein>
    <recommendedName>
        <fullName evidence="1">Glycosyltransferase 2-like domain-containing protein</fullName>
    </recommendedName>
</protein>
<dbReference type="SUPFAM" id="SSF53448">
    <property type="entry name" value="Nucleotide-diphospho-sugar transferases"/>
    <property type="match status" value="1"/>
</dbReference>
<dbReference type="InterPro" id="IPR029044">
    <property type="entry name" value="Nucleotide-diphossugar_trans"/>
</dbReference>
<accession>A0ABQ6LNQ3</accession>
<dbReference type="Pfam" id="PF00535">
    <property type="entry name" value="Glycos_transf_2"/>
    <property type="match status" value="1"/>
</dbReference>
<gene>
    <name evidence="2" type="ORF">LNKW23_40570</name>
</gene>
<dbReference type="InterPro" id="IPR001173">
    <property type="entry name" value="Glyco_trans_2-like"/>
</dbReference>
<dbReference type="Proteomes" id="UP001239909">
    <property type="component" value="Unassembled WGS sequence"/>
</dbReference>
<dbReference type="EMBL" id="BSYI01000044">
    <property type="protein sequence ID" value="GMG84841.1"/>
    <property type="molecule type" value="Genomic_DNA"/>
</dbReference>
<evidence type="ECO:0000259" key="1">
    <source>
        <dbReference type="Pfam" id="PF00535"/>
    </source>
</evidence>
<organism evidence="2 3">
    <name type="scientific">Paralimibaculum aggregatum</name>
    <dbReference type="NCBI Taxonomy" id="3036245"/>
    <lineage>
        <taxon>Bacteria</taxon>
        <taxon>Pseudomonadati</taxon>
        <taxon>Pseudomonadota</taxon>
        <taxon>Alphaproteobacteria</taxon>
        <taxon>Rhodobacterales</taxon>
        <taxon>Paracoccaceae</taxon>
        <taxon>Paralimibaculum</taxon>
    </lineage>
</organism>
<name>A0ABQ6LNQ3_9RHOB</name>
<sequence length="314" mass="34369">MTRLSVVIPVYNGAATLGRTLGSLDGQARLGEVEIVAVDQASGDGSREILERHAARLPLRVLDAPDCRNWMQTTNAGLRAARGPLVSMLHQDDIWLPGRVAAMLTLAERHPEAALWLHAAWFIDGQDRRLGRFSPPFGRRARLIDSETALATLLVQNTVALPAAMFRREAALARGGLSEDLWYTADWDLWLALARQGPVAWTPERLAGFRIHAGSQTVTGSRDLEDFAAQHQIPLARHGAALGGRRGRQARALGAAAAGINLALVSRLHGRPRPVWPLLGEILRLGPLGWGPLLVRSQILQRLVPRLRALRRRG</sequence>
<keyword evidence="3" id="KW-1185">Reference proteome</keyword>
<dbReference type="PANTHER" id="PTHR43685">
    <property type="entry name" value="GLYCOSYLTRANSFERASE"/>
    <property type="match status" value="1"/>
</dbReference>
<feature type="domain" description="Glycosyltransferase 2-like" evidence="1">
    <location>
        <begin position="5"/>
        <end position="170"/>
    </location>
</feature>
<comment type="caution">
    <text evidence="2">The sequence shown here is derived from an EMBL/GenBank/DDBJ whole genome shotgun (WGS) entry which is preliminary data.</text>
</comment>